<keyword evidence="3" id="KW-1185">Reference proteome</keyword>
<organism evidence="2 3">
    <name type="scientific">Anaerorhabdus furcosa</name>
    <dbReference type="NCBI Taxonomy" id="118967"/>
    <lineage>
        <taxon>Bacteria</taxon>
        <taxon>Bacillati</taxon>
        <taxon>Bacillota</taxon>
        <taxon>Erysipelotrichia</taxon>
        <taxon>Erysipelotrichales</taxon>
        <taxon>Erysipelotrichaceae</taxon>
        <taxon>Anaerorhabdus</taxon>
    </lineage>
</organism>
<protein>
    <recommendedName>
        <fullName evidence="1">IrrE N-terminal-like domain-containing protein</fullName>
    </recommendedName>
</protein>
<name>A0A1T4LQA3_9FIRM</name>
<evidence type="ECO:0000313" key="2">
    <source>
        <dbReference type="EMBL" id="SJZ56821.1"/>
    </source>
</evidence>
<dbReference type="OrthoDB" id="9794834at2"/>
<proteinExistence type="predicted"/>
<evidence type="ECO:0000313" key="3">
    <source>
        <dbReference type="Proteomes" id="UP000243297"/>
    </source>
</evidence>
<gene>
    <name evidence="2" type="ORF">SAMN02745191_1000</name>
</gene>
<dbReference type="InterPro" id="IPR010359">
    <property type="entry name" value="IrrE_HExxH"/>
</dbReference>
<dbReference type="Pfam" id="PF06114">
    <property type="entry name" value="Peptidase_M78"/>
    <property type="match status" value="1"/>
</dbReference>
<reference evidence="3" key="1">
    <citation type="submission" date="2017-02" db="EMBL/GenBank/DDBJ databases">
        <authorList>
            <person name="Varghese N."/>
            <person name="Submissions S."/>
        </authorList>
    </citation>
    <scope>NUCLEOTIDE SEQUENCE [LARGE SCALE GENOMIC DNA]</scope>
    <source>
        <strain evidence="3">ATCC 25662</strain>
    </source>
</reference>
<dbReference type="RefSeq" id="WP_078711424.1">
    <property type="nucleotide sequence ID" value="NZ_FUWY01000002.1"/>
</dbReference>
<accession>A0A1T4LQA3</accession>
<evidence type="ECO:0000259" key="1">
    <source>
        <dbReference type="Pfam" id="PF06114"/>
    </source>
</evidence>
<feature type="domain" description="IrrE N-terminal-like" evidence="1">
    <location>
        <begin position="38"/>
        <end position="109"/>
    </location>
</feature>
<dbReference type="AlphaFoldDB" id="A0A1T4LQA3"/>
<dbReference type="STRING" id="118967.SAMN02745191_1000"/>
<sequence length="148" mass="17323">MKIEEIIQVAQTIKSSNIYDVLMEYNLNIIYSEILNSKKFDATLSENFILIKSDLTPEYERFVLFHELGHYLLHHESGVRFSFYLSKYKNRIENEANVFSFLCLTKDIDLTNMNIIELSTSLGIPEKIATKIYEFLISKQLNVLSNKK</sequence>
<dbReference type="Proteomes" id="UP000243297">
    <property type="component" value="Unassembled WGS sequence"/>
</dbReference>
<dbReference type="EMBL" id="FUWY01000002">
    <property type="protein sequence ID" value="SJZ56821.1"/>
    <property type="molecule type" value="Genomic_DNA"/>
</dbReference>
<dbReference type="Gene3D" id="1.10.10.2910">
    <property type="match status" value="1"/>
</dbReference>